<protein>
    <submittedName>
        <fullName evidence="2">Uncharacterized protein</fullName>
    </submittedName>
</protein>
<evidence type="ECO:0000313" key="3">
    <source>
        <dbReference type="Proteomes" id="UP001175271"/>
    </source>
</evidence>
<proteinExistence type="predicted"/>
<keyword evidence="3" id="KW-1185">Reference proteome</keyword>
<gene>
    <name evidence="2" type="ORF">QR680_005477</name>
</gene>
<accession>A0AA39LVR4</accession>
<dbReference type="EMBL" id="JAUCMV010000003">
    <property type="protein sequence ID" value="KAK0411094.1"/>
    <property type="molecule type" value="Genomic_DNA"/>
</dbReference>
<evidence type="ECO:0000256" key="1">
    <source>
        <dbReference type="SAM" id="MobiDB-lite"/>
    </source>
</evidence>
<dbReference type="AlphaFoldDB" id="A0AA39LVR4"/>
<organism evidence="2 3">
    <name type="scientific">Steinernema hermaphroditum</name>
    <dbReference type="NCBI Taxonomy" id="289476"/>
    <lineage>
        <taxon>Eukaryota</taxon>
        <taxon>Metazoa</taxon>
        <taxon>Ecdysozoa</taxon>
        <taxon>Nematoda</taxon>
        <taxon>Chromadorea</taxon>
        <taxon>Rhabditida</taxon>
        <taxon>Tylenchina</taxon>
        <taxon>Panagrolaimomorpha</taxon>
        <taxon>Strongyloidoidea</taxon>
        <taxon>Steinernematidae</taxon>
        <taxon>Steinernema</taxon>
    </lineage>
</organism>
<comment type="caution">
    <text evidence="2">The sequence shown here is derived from an EMBL/GenBank/DDBJ whole genome shotgun (WGS) entry which is preliminary data.</text>
</comment>
<evidence type="ECO:0000313" key="2">
    <source>
        <dbReference type="EMBL" id="KAK0411094.1"/>
    </source>
</evidence>
<reference evidence="2" key="1">
    <citation type="submission" date="2023-06" db="EMBL/GenBank/DDBJ databases">
        <title>Genomic analysis of the entomopathogenic nematode Steinernema hermaphroditum.</title>
        <authorList>
            <person name="Schwarz E.M."/>
            <person name="Heppert J.K."/>
            <person name="Baniya A."/>
            <person name="Schwartz H.T."/>
            <person name="Tan C.-H."/>
            <person name="Antoshechkin I."/>
            <person name="Sternberg P.W."/>
            <person name="Goodrich-Blair H."/>
            <person name="Dillman A.R."/>
        </authorList>
    </citation>
    <scope>NUCLEOTIDE SEQUENCE</scope>
    <source>
        <strain evidence="2">PS9179</strain>
        <tissue evidence="2">Whole animal</tissue>
    </source>
</reference>
<sequence>MRSSAEGTHDGQIPHYVQWPDRVHRSLDLGRLEVVGASGGGDVGELLDVELAANVVVDADLDDVPSLHVAAASRGSAEDDVSLSEGGQLAGPLDDIGDGADGVGEKTALDLGAVHSAPDLGRQR</sequence>
<name>A0AA39LVR4_9BILA</name>
<dbReference type="Proteomes" id="UP001175271">
    <property type="component" value="Unassembled WGS sequence"/>
</dbReference>
<feature type="region of interest" description="Disordered" evidence="1">
    <location>
        <begin position="72"/>
        <end position="124"/>
    </location>
</feature>